<dbReference type="AlphaFoldDB" id="A0A369CB85"/>
<dbReference type="EMBL" id="QPJY01000003">
    <property type="protein sequence ID" value="RCX31149.1"/>
    <property type="molecule type" value="Genomic_DNA"/>
</dbReference>
<dbReference type="Proteomes" id="UP000252707">
    <property type="component" value="Unassembled WGS sequence"/>
</dbReference>
<reference evidence="1 2" key="1">
    <citation type="submission" date="2018-07" db="EMBL/GenBank/DDBJ databases">
        <title>Genomic Encyclopedia of Type Strains, Phase IV (KMG-IV): sequencing the most valuable type-strain genomes for metagenomic binning, comparative biology and taxonomic classification.</title>
        <authorList>
            <person name="Goeker M."/>
        </authorList>
    </citation>
    <scope>NUCLEOTIDE SEQUENCE [LARGE SCALE GENOMIC DNA]</scope>
    <source>
        <strain evidence="1 2">DSM 26407</strain>
    </source>
</reference>
<comment type="caution">
    <text evidence="1">The sequence shown here is derived from an EMBL/GenBank/DDBJ whole genome shotgun (WGS) entry which is preliminary data.</text>
</comment>
<protein>
    <recommendedName>
        <fullName evidence="3">Metal ABC transporter ATP-binding protein</fullName>
    </recommendedName>
</protein>
<keyword evidence="2" id="KW-1185">Reference proteome</keyword>
<evidence type="ECO:0000313" key="2">
    <source>
        <dbReference type="Proteomes" id="UP000252707"/>
    </source>
</evidence>
<proteinExistence type="predicted"/>
<dbReference type="PROSITE" id="PS51257">
    <property type="entry name" value="PROKAR_LIPOPROTEIN"/>
    <property type="match status" value="1"/>
</dbReference>
<organism evidence="1 2">
    <name type="scientific">Thioalbus denitrificans</name>
    <dbReference type="NCBI Taxonomy" id="547122"/>
    <lineage>
        <taxon>Bacteria</taxon>
        <taxon>Pseudomonadati</taxon>
        <taxon>Pseudomonadota</taxon>
        <taxon>Gammaproteobacteria</taxon>
        <taxon>Chromatiales</taxon>
        <taxon>Ectothiorhodospiraceae</taxon>
        <taxon>Thioalbus</taxon>
    </lineage>
</organism>
<evidence type="ECO:0000313" key="1">
    <source>
        <dbReference type="EMBL" id="RCX31149.1"/>
    </source>
</evidence>
<name>A0A369CB85_9GAMM</name>
<sequence>MKRTLSVATVATFTLLLGCATSPDKPPTASVSSLECRDYNCEQVAMEMERVTDRANELHGTLKKKADNDTAQMAVGMLLFWPTLFFLEGGDGPEATEYSHLKGERDALEKVAVEKQCGATVPTIQEVPAG</sequence>
<gene>
    <name evidence="1" type="ORF">DFQ59_103113</name>
</gene>
<dbReference type="RefSeq" id="WP_114279335.1">
    <property type="nucleotide sequence ID" value="NZ_QPJY01000003.1"/>
</dbReference>
<dbReference type="OrthoDB" id="6647798at2"/>
<evidence type="ECO:0008006" key="3">
    <source>
        <dbReference type="Google" id="ProtNLM"/>
    </source>
</evidence>
<accession>A0A369CB85</accession>